<dbReference type="AlphaFoldDB" id="A0A4C1V654"/>
<gene>
    <name evidence="1" type="ORF">EVAR_24894_1</name>
</gene>
<comment type="caution">
    <text evidence="1">The sequence shown here is derived from an EMBL/GenBank/DDBJ whole genome shotgun (WGS) entry which is preliminary data.</text>
</comment>
<evidence type="ECO:0000313" key="1">
    <source>
        <dbReference type="EMBL" id="GBP33980.1"/>
    </source>
</evidence>
<accession>A0A4C1V654</accession>
<sequence>MLKVIGTVPRRRKNAPATLIYNKDKMPSPALNDDRGKRVLKQTFSAHLVAPQSGANIHVAISHKFVDEHLKQKHRSLGSSRSRFHAIVLSVRHMTETHTRGV</sequence>
<proteinExistence type="predicted"/>
<dbReference type="Proteomes" id="UP000299102">
    <property type="component" value="Unassembled WGS sequence"/>
</dbReference>
<protein>
    <submittedName>
        <fullName evidence="1">Uncharacterized protein</fullName>
    </submittedName>
</protein>
<evidence type="ECO:0000313" key="2">
    <source>
        <dbReference type="Proteomes" id="UP000299102"/>
    </source>
</evidence>
<dbReference type="EMBL" id="BGZK01000282">
    <property type="protein sequence ID" value="GBP33980.1"/>
    <property type="molecule type" value="Genomic_DNA"/>
</dbReference>
<reference evidence="1 2" key="1">
    <citation type="journal article" date="2019" name="Commun. Biol.">
        <title>The bagworm genome reveals a unique fibroin gene that provides high tensile strength.</title>
        <authorList>
            <person name="Kono N."/>
            <person name="Nakamura H."/>
            <person name="Ohtoshi R."/>
            <person name="Tomita M."/>
            <person name="Numata K."/>
            <person name="Arakawa K."/>
        </authorList>
    </citation>
    <scope>NUCLEOTIDE SEQUENCE [LARGE SCALE GENOMIC DNA]</scope>
</reference>
<name>A0A4C1V654_EUMVA</name>
<keyword evidence="2" id="KW-1185">Reference proteome</keyword>
<organism evidence="1 2">
    <name type="scientific">Eumeta variegata</name>
    <name type="common">Bagworm moth</name>
    <name type="synonym">Eumeta japonica</name>
    <dbReference type="NCBI Taxonomy" id="151549"/>
    <lineage>
        <taxon>Eukaryota</taxon>
        <taxon>Metazoa</taxon>
        <taxon>Ecdysozoa</taxon>
        <taxon>Arthropoda</taxon>
        <taxon>Hexapoda</taxon>
        <taxon>Insecta</taxon>
        <taxon>Pterygota</taxon>
        <taxon>Neoptera</taxon>
        <taxon>Endopterygota</taxon>
        <taxon>Lepidoptera</taxon>
        <taxon>Glossata</taxon>
        <taxon>Ditrysia</taxon>
        <taxon>Tineoidea</taxon>
        <taxon>Psychidae</taxon>
        <taxon>Oiketicinae</taxon>
        <taxon>Eumeta</taxon>
    </lineage>
</organism>